<dbReference type="PANTHER" id="PTHR32467:SF90">
    <property type="entry name" value="AP2-LIKE ETHYLENE-RESPONSIVE TRANSCRIPTION FACTOR AIL1"/>
    <property type="match status" value="1"/>
</dbReference>
<dbReference type="EMBL" id="LSYV01000061">
    <property type="protein sequence ID" value="KXZ44968.1"/>
    <property type="molecule type" value="Genomic_DNA"/>
</dbReference>
<keyword evidence="8" id="KW-1185">Reference proteome</keyword>
<evidence type="ECO:0000256" key="1">
    <source>
        <dbReference type="ARBA" id="ARBA00004123"/>
    </source>
</evidence>
<dbReference type="Proteomes" id="UP000075714">
    <property type="component" value="Unassembled WGS sequence"/>
</dbReference>
<dbReference type="GO" id="GO:0005634">
    <property type="term" value="C:nucleus"/>
    <property type="evidence" value="ECO:0007669"/>
    <property type="project" value="UniProtKB-SubCell"/>
</dbReference>
<evidence type="ECO:0000259" key="6">
    <source>
        <dbReference type="PROSITE" id="PS51032"/>
    </source>
</evidence>
<proteinExistence type="predicted"/>
<feature type="domain" description="AP2/ERF" evidence="6">
    <location>
        <begin position="49"/>
        <end position="98"/>
    </location>
</feature>
<evidence type="ECO:0000313" key="7">
    <source>
        <dbReference type="EMBL" id="KXZ44968.1"/>
    </source>
</evidence>
<reference evidence="8" key="1">
    <citation type="journal article" date="2016" name="Nat. Commun.">
        <title>The Gonium pectorale genome demonstrates co-option of cell cycle regulation during the evolution of multicellularity.</title>
        <authorList>
            <person name="Hanschen E.R."/>
            <person name="Marriage T.N."/>
            <person name="Ferris P.J."/>
            <person name="Hamaji T."/>
            <person name="Toyoda A."/>
            <person name="Fujiyama A."/>
            <person name="Neme R."/>
            <person name="Noguchi H."/>
            <person name="Minakuchi Y."/>
            <person name="Suzuki M."/>
            <person name="Kawai-Toyooka H."/>
            <person name="Smith D.R."/>
            <person name="Sparks H."/>
            <person name="Anderson J."/>
            <person name="Bakaric R."/>
            <person name="Luria V."/>
            <person name="Karger A."/>
            <person name="Kirschner M.W."/>
            <person name="Durand P.M."/>
            <person name="Michod R.E."/>
            <person name="Nozaki H."/>
            <person name="Olson B.J."/>
        </authorList>
    </citation>
    <scope>NUCLEOTIDE SEQUENCE [LARGE SCALE GENOMIC DNA]</scope>
    <source>
        <strain evidence="8">NIES-2863</strain>
    </source>
</reference>
<keyword evidence="3" id="KW-0238">DNA-binding</keyword>
<dbReference type="OrthoDB" id="550754at2759"/>
<dbReference type="Gene3D" id="3.30.730.10">
    <property type="entry name" value="AP2/ERF domain"/>
    <property type="match status" value="1"/>
</dbReference>
<dbReference type="PANTHER" id="PTHR32467">
    <property type="entry name" value="AP2-LIKE ETHYLENE-RESPONSIVE TRANSCRIPTION FACTOR"/>
    <property type="match status" value="1"/>
</dbReference>
<dbReference type="Pfam" id="PF00847">
    <property type="entry name" value="AP2"/>
    <property type="match status" value="1"/>
</dbReference>
<evidence type="ECO:0000313" key="8">
    <source>
        <dbReference type="Proteomes" id="UP000075714"/>
    </source>
</evidence>
<sequence>MLYKRDGEAAVFNFGLSDAQRAELDAMSMEDLLASFRSHGERFASGASSYRGVSWNKNRSKWETQLRELGKNLYFGRFDTQLEAALAYDAAARKHHGA</sequence>
<name>A0A150G563_GONPE</name>
<dbReference type="AlphaFoldDB" id="A0A150G563"/>
<organism evidence="7 8">
    <name type="scientific">Gonium pectorale</name>
    <name type="common">Green alga</name>
    <dbReference type="NCBI Taxonomy" id="33097"/>
    <lineage>
        <taxon>Eukaryota</taxon>
        <taxon>Viridiplantae</taxon>
        <taxon>Chlorophyta</taxon>
        <taxon>core chlorophytes</taxon>
        <taxon>Chlorophyceae</taxon>
        <taxon>CS clade</taxon>
        <taxon>Chlamydomonadales</taxon>
        <taxon>Volvocaceae</taxon>
        <taxon>Gonium</taxon>
    </lineage>
</organism>
<keyword evidence="2" id="KW-0805">Transcription regulation</keyword>
<protein>
    <recommendedName>
        <fullName evidence="6">AP2/ERF domain-containing protein</fullName>
    </recommendedName>
</protein>
<dbReference type="SMART" id="SM00380">
    <property type="entry name" value="AP2"/>
    <property type="match status" value="1"/>
</dbReference>
<keyword evidence="5" id="KW-0539">Nucleus</keyword>
<dbReference type="InterPro" id="IPR016177">
    <property type="entry name" value="DNA-bd_dom_sf"/>
</dbReference>
<gene>
    <name evidence="7" type="ORF">GPECTOR_60g746</name>
</gene>
<dbReference type="STRING" id="33097.A0A150G563"/>
<evidence type="ECO:0000256" key="5">
    <source>
        <dbReference type="ARBA" id="ARBA00023242"/>
    </source>
</evidence>
<dbReference type="GO" id="GO:0003700">
    <property type="term" value="F:DNA-binding transcription factor activity"/>
    <property type="evidence" value="ECO:0007669"/>
    <property type="project" value="InterPro"/>
</dbReference>
<dbReference type="InterPro" id="IPR001471">
    <property type="entry name" value="AP2/ERF_dom"/>
</dbReference>
<evidence type="ECO:0000256" key="2">
    <source>
        <dbReference type="ARBA" id="ARBA00023015"/>
    </source>
</evidence>
<dbReference type="InterPro" id="IPR036955">
    <property type="entry name" value="AP2/ERF_dom_sf"/>
</dbReference>
<dbReference type="GO" id="GO:0003677">
    <property type="term" value="F:DNA binding"/>
    <property type="evidence" value="ECO:0007669"/>
    <property type="project" value="UniProtKB-KW"/>
</dbReference>
<dbReference type="PROSITE" id="PS51032">
    <property type="entry name" value="AP2_ERF"/>
    <property type="match status" value="1"/>
</dbReference>
<evidence type="ECO:0000256" key="4">
    <source>
        <dbReference type="ARBA" id="ARBA00023163"/>
    </source>
</evidence>
<keyword evidence="4" id="KW-0804">Transcription</keyword>
<comment type="subcellular location">
    <subcellularLocation>
        <location evidence="1">Nucleus</location>
    </subcellularLocation>
</comment>
<comment type="caution">
    <text evidence="7">The sequence shown here is derived from an EMBL/GenBank/DDBJ whole genome shotgun (WGS) entry which is preliminary data.</text>
</comment>
<accession>A0A150G563</accession>
<dbReference type="SUPFAM" id="SSF54171">
    <property type="entry name" value="DNA-binding domain"/>
    <property type="match status" value="1"/>
</dbReference>
<evidence type="ECO:0000256" key="3">
    <source>
        <dbReference type="ARBA" id="ARBA00023125"/>
    </source>
</evidence>